<sequence length="224" mass="25227">MRINREMMLEDMKKLPSLFIGFFLCAYGIAQMKGANIGMNSWGTLNLGLVNKFAVEFGRVTQIIGILVILFSLTLKIYPGMGTILNMYFIGMFIDMIDKVHIIWRPETYPLKVVSLFLGLLIFNYGVYFYIRQELGAGPRDGLMVGLIKITGLSATYIRPAIELTVLVVGYLLGGIVGIGTVIVTLCGGYILNKIFVFNGFDPKKTNQRKIYDYFIETQEMVKN</sequence>
<accession>A0A267MGV1</accession>
<keyword evidence="3" id="KW-1185">Reference proteome</keyword>
<evidence type="ECO:0000256" key="1">
    <source>
        <dbReference type="SAM" id="Phobius"/>
    </source>
</evidence>
<gene>
    <name evidence="2" type="ORF">CCE28_14210</name>
</gene>
<proteinExistence type="predicted"/>
<dbReference type="Proteomes" id="UP000216024">
    <property type="component" value="Unassembled WGS sequence"/>
</dbReference>
<keyword evidence="1" id="KW-0472">Membrane</keyword>
<protein>
    <recommendedName>
        <fullName evidence="4">BCR, YitT family protein</fullName>
    </recommendedName>
</protein>
<dbReference type="PANTHER" id="PTHR40078">
    <property type="entry name" value="INTEGRAL MEMBRANE PROTEIN-RELATED"/>
    <property type="match status" value="1"/>
</dbReference>
<dbReference type="InterPro" id="IPR038750">
    <property type="entry name" value="YczE/YyaS-like"/>
</dbReference>
<dbReference type="PANTHER" id="PTHR40078:SF1">
    <property type="entry name" value="INTEGRAL MEMBRANE PROTEIN"/>
    <property type="match status" value="1"/>
</dbReference>
<evidence type="ECO:0008006" key="4">
    <source>
        <dbReference type="Google" id="ProtNLM"/>
    </source>
</evidence>
<keyword evidence="1" id="KW-1133">Transmembrane helix</keyword>
<name>A0A267MGV1_9FIRM</name>
<feature type="transmembrane region" description="Helical" evidence="1">
    <location>
        <begin position="58"/>
        <end position="78"/>
    </location>
</feature>
<feature type="transmembrane region" description="Helical" evidence="1">
    <location>
        <begin position="168"/>
        <end position="192"/>
    </location>
</feature>
<evidence type="ECO:0000313" key="3">
    <source>
        <dbReference type="Proteomes" id="UP000216024"/>
    </source>
</evidence>
<reference evidence="2 3" key="1">
    <citation type="submission" date="2017-06" db="EMBL/GenBank/DDBJ databases">
        <title>Draft genome sequence of anaerobic fermentative bacterium Anaeromicrobium sediminis DY2726D isolated from West Pacific Ocean sediments.</title>
        <authorList>
            <person name="Zeng X."/>
        </authorList>
    </citation>
    <scope>NUCLEOTIDE SEQUENCE [LARGE SCALE GENOMIC DNA]</scope>
    <source>
        <strain evidence="2 3">DY2726D</strain>
    </source>
</reference>
<evidence type="ECO:0000313" key="2">
    <source>
        <dbReference type="EMBL" id="PAB58632.1"/>
    </source>
</evidence>
<dbReference type="Pfam" id="PF19700">
    <property type="entry name" value="DUF6198"/>
    <property type="match status" value="1"/>
</dbReference>
<organism evidence="2 3">
    <name type="scientific">Anaeromicrobium sediminis</name>
    <dbReference type="NCBI Taxonomy" id="1478221"/>
    <lineage>
        <taxon>Bacteria</taxon>
        <taxon>Bacillati</taxon>
        <taxon>Bacillota</taxon>
        <taxon>Clostridia</taxon>
        <taxon>Peptostreptococcales</taxon>
        <taxon>Thermotaleaceae</taxon>
        <taxon>Anaeromicrobium</taxon>
    </lineage>
</organism>
<feature type="transmembrane region" description="Helical" evidence="1">
    <location>
        <begin position="110"/>
        <end position="131"/>
    </location>
</feature>
<keyword evidence="1" id="KW-0812">Transmembrane</keyword>
<dbReference type="EMBL" id="NIBG01000013">
    <property type="protein sequence ID" value="PAB58632.1"/>
    <property type="molecule type" value="Genomic_DNA"/>
</dbReference>
<dbReference type="AlphaFoldDB" id="A0A267MGV1"/>
<comment type="caution">
    <text evidence="2">The sequence shown here is derived from an EMBL/GenBank/DDBJ whole genome shotgun (WGS) entry which is preliminary data.</text>
</comment>